<dbReference type="EC" id="3.4.24.-" evidence="8"/>
<sequence length="304" mass="34434">MVEEPAPGFERWRRACTAALSTPLSRPRCGGSERRREPRWIAASRVEGSEVASLEPPQGSTGSWARGWGLGWLKGEGSSSAASEQPVKPAEQAEKEENAWEEHPETDQERRQREMVEQWKNELFRTSPMIRFMTKHLNLVSCDPLAAPMPTGETGSEQATSPIVFETCHPKMAGGFAPGEPQSQSHILICTNRIMSKKHLEHTLSHEMVHWFDHCRFLVDWNDLRHLACSEIRAASLSGDCSWGREVTRREYAFTKQHQACARRRAILSVQAHPNCKDHAEAERAVDEVWTGCFADTRPFDELY</sequence>
<dbReference type="AlphaFoldDB" id="A0A316YLH5"/>
<organism evidence="10 11">
    <name type="scientific">Acaromyces ingoldii</name>
    <dbReference type="NCBI Taxonomy" id="215250"/>
    <lineage>
        <taxon>Eukaryota</taxon>
        <taxon>Fungi</taxon>
        <taxon>Dikarya</taxon>
        <taxon>Basidiomycota</taxon>
        <taxon>Ustilaginomycotina</taxon>
        <taxon>Exobasidiomycetes</taxon>
        <taxon>Exobasidiales</taxon>
        <taxon>Cryptobasidiaceae</taxon>
        <taxon>Acaromyces</taxon>
    </lineage>
</organism>
<keyword evidence="8" id="KW-0496">Mitochondrion</keyword>
<gene>
    <name evidence="10" type="ORF">FA10DRAFT_259954</name>
</gene>
<dbReference type="OrthoDB" id="285308at2759"/>
<accession>A0A316YLH5</accession>
<keyword evidence="7 8" id="KW-0482">Metalloprotease</keyword>
<dbReference type="Pfam" id="PF09768">
    <property type="entry name" value="Peptidase_M76"/>
    <property type="match status" value="1"/>
</dbReference>
<keyword evidence="8" id="KW-0999">Mitochondrion inner membrane</keyword>
<comment type="similarity">
    <text evidence="2 8">Belongs to the peptidase M76 family.</text>
</comment>
<dbReference type="Proteomes" id="UP000245768">
    <property type="component" value="Unassembled WGS sequence"/>
</dbReference>
<protein>
    <recommendedName>
        <fullName evidence="3 8">Mitochondrial inner membrane protease ATP23</fullName>
        <ecNumber evidence="8">3.4.24.-</ecNumber>
    </recommendedName>
</protein>
<keyword evidence="5 8" id="KW-0479">Metal-binding</keyword>
<dbReference type="InParanoid" id="A0A316YLH5"/>
<feature type="compositionally biased region" description="Basic and acidic residues" evidence="9">
    <location>
        <begin position="91"/>
        <end position="114"/>
    </location>
</feature>
<dbReference type="PANTHER" id="PTHR21711">
    <property type="entry name" value="MITOCHONDRIAL INNER MEMBRANE PROTEASE"/>
    <property type="match status" value="1"/>
</dbReference>
<comment type="function">
    <text evidence="8">Has a dual role in the assembly of mitochondrial ATPase.</text>
</comment>
<dbReference type="GO" id="GO:0033615">
    <property type="term" value="P:mitochondrial proton-transporting ATP synthase complex assembly"/>
    <property type="evidence" value="ECO:0007669"/>
    <property type="project" value="TreeGrafter"/>
</dbReference>
<evidence type="ECO:0000256" key="1">
    <source>
        <dbReference type="ARBA" id="ARBA00004137"/>
    </source>
</evidence>
<feature type="region of interest" description="Disordered" evidence="9">
    <location>
        <begin position="22"/>
        <end position="41"/>
    </location>
</feature>
<keyword evidence="8" id="KW-0472">Membrane</keyword>
<evidence type="ECO:0000256" key="5">
    <source>
        <dbReference type="ARBA" id="ARBA00022723"/>
    </source>
</evidence>
<evidence type="ECO:0000256" key="3">
    <source>
        <dbReference type="ARBA" id="ARBA00014615"/>
    </source>
</evidence>
<keyword evidence="11" id="KW-1185">Reference proteome</keyword>
<dbReference type="FunCoup" id="A0A316YLH5">
    <property type="interactions" value="361"/>
</dbReference>
<dbReference type="RefSeq" id="XP_025377239.1">
    <property type="nucleotide sequence ID" value="XM_025519993.1"/>
</dbReference>
<evidence type="ECO:0000313" key="10">
    <source>
        <dbReference type="EMBL" id="PWN90041.1"/>
    </source>
</evidence>
<evidence type="ECO:0000256" key="7">
    <source>
        <dbReference type="ARBA" id="ARBA00023049"/>
    </source>
</evidence>
<evidence type="ECO:0000313" key="11">
    <source>
        <dbReference type="Proteomes" id="UP000245768"/>
    </source>
</evidence>
<evidence type="ECO:0000256" key="8">
    <source>
        <dbReference type="RuleBase" id="RU364057"/>
    </source>
</evidence>
<dbReference type="GO" id="GO:0005743">
    <property type="term" value="C:mitochondrial inner membrane"/>
    <property type="evidence" value="ECO:0007669"/>
    <property type="project" value="UniProtKB-SubCell"/>
</dbReference>
<reference evidence="10 11" key="1">
    <citation type="journal article" date="2018" name="Mol. Biol. Evol.">
        <title>Broad Genomic Sampling Reveals a Smut Pathogenic Ancestry of the Fungal Clade Ustilaginomycotina.</title>
        <authorList>
            <person name="Kijpornyongpan T."/>
            <person name="Mondo S.J."/>
            <person name="Barry K."/>
            <person name="Sandor L."/>
            <person name="Lee J."/>
            <person name="Lipzen A."/>
            <person name="Pangilinan J."/>
            <person name="LaButti K."/>
            <person name="Hainaut M."/>
            <person name="Henrissat B."/>
            <person name="Grigoriev I.V."/>
            <person name="Spatafora J.W."/>
            <person name="Aime M.C."/>
        </authorList>
    </citation>
    <scope>NUCLEOTIDE SEQUENCE [LARGE SCALE GENOMIC DNA]</scope>
    <source>
        <strain evidence="10 11">MCA 4198</strain>
    </source>
</reference>
<dbReference type="GO" id="GO:0034982">
    <property type="term" value="P:mitochondrial protein processing"/>
    <property type="evidence" value="ECO:0007669"/>
    <property type="project" value="TreeGrafter"/>
</dbReference>
<dbReference type="STRING" id="215250.A0A316YLH5"/>
<proteinExistence type="inferred from homology"/>
<keyword evidence="6 8" id="KW-0378">Hydrolase</keyword>
<evidence type="ECO:0000256" key="4">
    <source>
        <dbReference type="ARBA" id="ARBA00022670"/>
    </source>
</evidence>
<evidence type="ECO:0000256" key="9">
    <source>
        <dbReference type="SAM" id="MobiDB-lite"/>
    </source>
</evidence>
<dbReference type="InterPro" id="IPR019165">
    <property type="entry name" value="Peptidase_M76_ATP23"/>
</dbReference>
<evidence type="ECO:0000256" key="6">
    <source>
        <dbReference type="ARBA" id="ARBA00022801"/>
    </source>
</evidence>
<dbReference type="GeneID" id="37041909"/>
<dbReference type="PANTHER" id="PTHR21711:SF0">
    <property type="entry name" value="MITOCHONDRIAL INNER MEMBRANE PROTEASE ATP23 HOMOLOG"/>
    <property type="match status" value="1"/>
</dbReference>
<dbReference type="GO" id="GO:0004222">
    <property type="term" value="F:metalloendopeptidase activity"/>
    <property type="evidence" value="ECO:0007669"/>
    <property type="project" value="InterPro"/>
</dbReference>
<keyword evidence="4 8" id="KW-0645">Protease</keyword>
<dbReference type="GO" id="GO:0046872">
    <property type="term" value="F:metal ion binding"/>
    <property type="evidence" value="ECO:0007669"/>
    <property type="project" value="UniProtKB-KW"/>
</dbReference>
<comment type="subcellular location">
    <subcellularLocation>
        <location evidence="1 8">Mitochondrion inner membrane</location>
        <topology evidence="1 8">Peripheral membrane protein</topology>
        <orientation evidence="1 8">Intermembrane side</orientation>
    </subcellularLocation>
</comment>
<feature type="region of interest" description="Disordered" evidence="9">
    <location>
        <begin position="46"/>
        <end position="114"/>
    </location>
</feature>
<evidence type="ECO:0000256" key="2">
    <source>
        <dbReference type="ARBA" id="ARBA00009915"/>
    </source>
</evidence>
<dbReference type="EMBL" id="KZ819636">
    <property type="protein sequence ID" value="PWN90041.1"/>
    <property type="molecule type" value="Genomic_DNA"/>
</dbReference>
<name>A0A316YLH5_9BASI</name>